<evidence type="ECO:0000256" key="5">
    <source>
        <dbReference type="ARBA" id="ARBA00022777"/>
    </source>
</evidence>
<dbReference type="GO" id="GO:0005524">
    <property type="term" value="F:ATP binding"/>
    <property type="evidence" value="ECO:0007669"/>
    <property type="project" value="UniProtKB-UniRule"/>
</dbReference>
<reference evidence="12" key="1">
    <citation type="journal article" date="2016" name="Nature">
        <title>Genome evolution in the allotetraploid frog Xenopus laevis.</title>
        <authorList>
            <person name="Session A.M."/>
            <person name="Uno Y."/>
            <person name="Kwon T."/>
            <person name="Chapman J.A."/>
            <person name="Toyoda A."/>
            <person name="Takahashi S."/>
            <person name="Fukui A."/>
            <person name="Hikosaka A."/>
            <person name="Suzuki A."/>
            <person name="Kondo M."/>
            <person name="van Heeringen S.J."/>
            <person name="Quigley I."/>
            <person name="Heinz S."/>
            <person name="Ogino H."/>
            <person name="Ochi H."/>
            <person name="Hellsten U."/>
            <person name="Lyons J.B."/>
            <person name="Simakov O."/>
            <person name="Putnam N."/>
            <person name="Stites J."/>
            <person name="Kuroki Y."/>
            <person name="Tanaka T."/>
            <person name="Michiue T."/>
            <person name="Watanabe M."/>
            <person name="Bogdanovic O."/>
            <person name="Lister R."/>
            <person name="Georgiou G."/>
            <person name="Paranjpe S.S."/>
            <person name="van Kruijsbergen I."/>
            <person name="Shu S."/>
            <person name="Carlson J."/>
            <person name="Kinoshita T."/>
            <person name="Ohta Y."/>
            <person name="Mawaribuchi S."/>
            <person name="Jenkins J."/>
            <person name="Grimwood J."/>
            <person name="Schmutz J."/>
            <person name="Mitros T."/>
            <person name="Mozaffari S.V."/>
            <person name="Suzuki Y."/>
            <person name="Haramoto Y."/>
            <person name="Yamamoto T.S."/>
            <person name="Takagi C."/>
            <person name="Heald R."/>
            <person name="Miller K."/>
            <person name="Haudenschild C."/>
            <person name="Kitzman J."/>
            <person name="Nakayama T."/>
            <person name="Izutsu Y."/>
            <person name="Robert J."/>
            <person name="Fortriede J."/>
            <person name="Burns K."/>
            <person name="Lotay V."/>
            <person name="Karimi K."/>
            <person name="Yasuoka Y."/>
            <person name="Dichmann D.S."/>
            <person name="Flajnik M.F."/>
            <person name="Houston D.W."/>
            <person name="Shendure J."/>
            <person name="DuPasquier L."/>
            <person name="Vize P.D."/>
            <person name="Zorn A.M."/>
            <person name="Ito M."/>
            <person name="Marcotte E.M."/>
            <person name="Wallingford J.B."/>
            <person name="Ito Y."/>
            <person name="Asashima M."/>
            <person name="Ueno N."/>
            <person name="Matsuda Y."/>
            <person name="Veenstra G.J."/>
            <person name="Fujiyama A."/>
            <person name="Harland R.M."/>
            <person name="Taira M."/>
            <person name="Rokhsar D.S."/>
        </authorList>
    </citation>
    <scope>NUCLEOTIDE SEQUENCE [LARGE SCALE GENOMIC DNA]</scope>
    <source>
        <strain evidence="12">J</strain>
    </source>
</reference>
<proteinExistence type="inferred from homology"/>
<keyword evidence="3" id="KW-0808">Transferase</keyword>
<dbReference type="InterPro" id="IPR008271">
    <property type="entry name" value="Ser/Thr_kinase_AS"/>
</dbReference>
<dbReference type="OMA" id="MEAHDAG"/>
<feature type="domain" description="Protein kinase" evidence="10">
    <location>
        <begin position="87"/>
        <end position="338"/>
    </location>
</feature>
<feature type="binding site" evidence="7">
    <location>
        <position position="116"/>
    </location>
    <ligand>
        <name>ATP</name>
        <dbReference type="ChEBI" id="CHEBI:30616"/>
    </ligand>
</feature>
<keyword evidence="5" id="KW-0418">Kinase</keyword>
<evidence type="ECO:0000256" key="2">
    <source>
        <dbReference type="ARBA" id="ARBA00022553"/>
    </source>
</evidence>
<comment type="similarity">
    <text evidence="8">Belongs to the protein kinase superfamily.</text>
</comment>
<keyword evidence="6 7" id="KW-0067">ATP-binding</keyword>
<gene>
    <name evidence="11" type="ORF">XELAEV_18037143mg</name>
</gene>
<evidence type="ECO:0000256" key="7">
    <source>
        <dbReference type="PROSITE-ProRule" id="PRU10141"/>
    </source>
</evidence>
<evidence type="ECO:0000256" key="1">
    <source>
        <dbReference type="ARBA" id="ARBA00022527"/>
    </source>
</evidence>
<dbReference type="InterPro" id="IPR000719">
    <property type="entry name" value="Prot_kinase_dom"/>
</dbReference>
<evidence type="ECO:0000256" key="6">
    <source>
        <dbReference type="ARBA" id="ARBA00022840"/>
    </source>
</evidence>
<dbReference type="InterPro" id="IPR011009">
    <property type="entry name" value="Kinase-like_dom_sf"/>
</dbReference>
<evidence type="ECO:0000313" key="12">
    <source>
        <dbReference type="Proteomes" id="UP000694892"/>
    </source>
</evidence>
<keyword evidence="1 8" id="KW-0723">Serine/threonine-protein kinase</keyword>
<evidence type="ECO:0000256" key="9">
    <source>
        <dbReference type="SAM" id="MobiDB-lite"/>
    </source>
</evidence>
<dbReference type="FunFam" id="1.10.510.10:FF:001110">
    <property type="entry name" value="AGC family protein kinase"/>
    <property type="match status" value="1"/>
</dbReference>
<dbReference type="PANTHER" id="PTHR24351">
    <property type="entry name" value="RIBOSOMAL PROTEIN S6 KINASE"/>
    <property type="match status" value="1"/>
</dbReference>
<sequence length="401" mass="45763">MKRIHLESGISEPGPLKEKRRRSVGKENEEDRPKKKRARSLEEQWVPDESCRKKKRKREKSDQGKAATVRPPSAQPSRTDPLRVSSYSFFSVLGRGGFGKVMLAKLRNREQYVAIKYIEKTKETDYNSLVTEAQVLQISRECRFLCKGYAAFQTQRHAFYVMEYLSGGSLEHALEEYGRIDISTIQFLSAEMICGLQFLHSKGIIHRDIKPINILLDDKGHVRISDFGLAKQNVFKNDTITGGVGTLRYMAPEFLQEKPYNAAVDWWSLGVTIFEMATGVALFTNNDSEELVDSIIMDRPVIPPWLGEELKDLLIKLLRKKPKRRLGLRGNIRCHPFYESIDWVALEEGAKSPFQPSEPSAKLFFPYDGNLPFLRSEEDEATSGDNNIVSGFSFLSSSWLE</sequence>
<feature type="compositionally biased region" description="Basic and acidic residues" evidence="9">
    <location>
        <begin position="24"/>
        <end position="33"/>
    </location>
</feature>
<dbReference type="PROSITE" id="PS00107">
    <property type="entry name" value="PROTEIN_KINASE_ATP"/>
    <property type="match status" value="1"/>
</dbReference>
<dbReference type="SUPFAM" id="SSF56112">
    <property type="entry name" value="Protein kinase-like (PK-like)"/>
    <property type="match status" value="1"/>
</dbReference>
<evidence type="ECO:0000259" key="10">
    <source>
        <dbReference type="PROSITE" id="PS50011"/>
    </source>
</evidence>
<accession>A0A974CBS9</accession>
<dbReference type="GO" id="GO:0004674">
    <property type="term" value="F:protein serine/threonine kinase activity"/>
    <property type="evidence" value="ECO:0007669"/>
    <property type="project" value="UniProtKB-KW"/>
</dbReference>
<evidence type="ECO:0000256" key="8">
    <source>
        <dbReference type="RuleBase" id="RU000304"/>
    </source>
</evidence>
<keyword evidence="4 7" id="KW-0547">Nucleotide-binding</keyword>
<organism evidence="11 12">
    <name type="scientific">Xenopus laevis</name>
    <name type="common">African clawed frog</name>
    <dbReference type="NCBI Taxonomy" id="8355"/>
    <lineage>
        <taxon>Eukaryota</taxon>
        <taxon>Metazoa</taxon>
        <taxon>Chordata</taxon>
        <taxon>Craniata</taxon>
        <taxon>Vertebrata</taxon>
        <taxon>Euteleostomi</taxon>
        <taxon>Amphibia</taxon>
        <taxon>Batrachia</taxon>
        <taxon>Anura</taxon>
        <taxon>Pipoidea</taxon>
        <taxon>Pipidae</taxon>
        <taxon>Xenopodinae</taxon>
        <taxon>Xenopus</taxon>
        <taxon>Xenopus</taxon>
    </lineage>
</organism>
<dbReference type="SMART" id="SM00220">
    <property type="entry name" value="S_TKc"/>
    <property type="match status" value="1"/>
</dbReference>
<dbReference type="EMBL" id="CM004479">
    <property type="protein sequence ID" value="OCT70222.1"/>
    <property type="molecule type" value="Genomic_DNA"/>
</dbReference>
<dbReference type="Gene3D" id="3.30.200.20">
    <property type="entry name" value="Phosphorylase Kinase, domain 1"/>
    <property type="match status" value="1"/>
</dbReference>
<name>A0A974CBS9_XENLA</name>
<dbReference type="Gene3D" id="1.10.510.10">
    <property type="entry name" value="Transferase(Phosphotransferase) domain 1"/>
    <property type="match status" value="1"/>
</dbReference>
<evidence type="ECO:0000256" key="4">
    <source>
        <dbReference type="ARBA" id="ARBA00022741"/>
    </source>
</evidence>
<dbReference type="PROSITE" id="PS50011">
    <property type="entry name" value="PROTEIN_KINASE_DOM"/>
    <property type="match status" value="1"/>
</dbReference>
<dbReference type="Proteomes" id="UP000694892">
    <property type="component" value="Chromosome 7S"/>
</dbReference>
<feature type="region of interest" description="Disordered" evidence="9">
    <location>
        <begin position="1"/>
        <end position="80"/>
    </location>
</feature>
<evidence type="ECO:0000313" key="11">
    <source>
        <dbReference type="EMBL" id="OCT70222.1"/>
    </source>
</evidence>
<protein>
    <recommendedName>
        <fullName evidence="10">Protein kinase domain-containing protein</fullName>
    </recommendedName>
</protein>
<dbReference type="AlphaFoldDB" id="A0A974CBS9"/>
<dbReference type="Pfam" id="PF00069">
    <property type="entry name" value="Pkinase"/>
    <property type="match status" value="1"/>
</dbReference>
<keyword evidence="2" id="KW-0597">Phosphoprotein</keyword>
<dbReference type="InterPro" id="IPR017441">
    <property type="entry name" value="Protein_kinase_ATP_BS"/>
</dbReference>
<evidence type="ECO:0000256" key="3">
    <source>
        <dbReference type="ARBA" id="ARBA00022679"/>
    </source>
</evidence>
<dbReference type="PROSITE" id="PS00108">
    <property type="entry name" value="PROTEIN_KINASE_ST"/>
    <property type="match status" value="1"/>
</dbReference>